<reference evidence="2 3" key="1">
    <citation type="submission" date="2017-07" db="EMBL/GenBank/DDBJ databases">
        <authorList>
            <person name="Talla V."/>
            <person name="Backstrom N."/>
        </authorList>
    </citation>
    <scope>NUCLEOTIDE SEQUENCE [LARGE SCALE GENOMIC DNA]</scope>
</reference>
<feature type="signal peptide" evidence="1">
    <location>
        <begin position="1"/>
        <end position="29"/>
    </location>
</feature>
<evidence type="ECO:0000256" key="1">
    <source>
        <dbReference type="SAM" id="SignalP"/>
    </source>
</evidence>
<name>A0A5E4QTB6_9NEOP</name>
<feature type="chain" id="PRO_5022934782" description="Secreted protein" evidence="1">
    <location>
        <begin position="30"/>
        <end position="90"/>
    </location>
</feature>
<dbReference type="Proteomes" id="UP000324832">
    <property type="component" value="Unassembled WGS sequence"/>
</dbReference>
<evidence type="ECO:0000313" key="3">
    <source>
        <dbReference type="Proteomes" id="UP000324832"/>
    </source>
</evidence>
<gene>
    <name evidence="2" type="ORF">LSINAPIS_LOCUS10881</name>
</gene>
<evidence type="ECO:0000313" key="2">
    <source>
        <dbReference type="EMBL" id="VVD00188.1"/>
    </source>
</evidence>
<keyword evidence="3" id="KW-1185">Reference proteome</keyword>
<organism evidence="2 3">
    <name type="scientific">Leptidea sinapis</name>
    <dbReference type="NCBI Taxonomy" id="189913"/>
    <lineage>
        <taxon>Eukaryota</taxon>
        <taxon>Metazoa</taxon>
        <taxon>Ecdysozoa</taxon>
        <taxon>Arthropoda</taxon>
        <taxon>Hexapoda</taxon>
        <taxon>Insecta</taxon>
        <taxon>Pterygota</taxon>
        <taxon>Neoptera</taxon>
        <taxon>Endopterygota</taxon>
        <taxon>Lepidoptera</taxon>
        <taxon>Glossata</taxon>
        <taxon>Ditrysia</taxon>
        <taxon>Papilionoidea</taxon>
        <taxon>Pieridae</taxon>
        <taxon>Dismorphiinae</taxon>
        <taxon>Leptidea</taxon>
    </lineage>
</organism>
<accession>A0A5E4QTB6</accession>
<dbReference type="AlphaFoldDB" id="A0A5E4QTB6"/>
<sequence length="90" mass="10544">MWQEHMSQMLACLILETQMFLYYLHKTNSNNCQVVKCIHQINNYSAVVVIWIQTQTVHLAPCTIVPSCQMLIHPVHLNCLNFGTMKIRRK</sequence>
<evidence type="ECO:0008006" key="4">
    <source>
        <dbReference type="Google" id="ProtNLM"/>
    </source>
</evidence>
<proteinExistence type="predicted"/>
<protein>
    <recommendedName>
        <fullName evidence="4">Secreted protein</fullName>
    </recommendedName>
</protein>
<dbReference type="EMBL" id="FZQP02004501">
    <property type="protein sequence ID" value="VVD00188.1"/>
    <property type="molecule type" value="Genomic_DNA"/>
</dbReference>
<keyword evidence="1" id="KW-0732">Signal</keyword>